<evidence type="ECO:0000256" key="2">
    <source>
        <dbReference type="ARBA" id="ARBA00023315"/>
    </source>
</evidence>
<name>A0ABS4JMW7_9FIRM</name>
<dbReference type="GO" id="GO:0003841">
    <property type="term" value="F:1-acylglycerol-3-phosphate O-acyltransferase activity"/>
    <property type="evidence" value="ECO:0007669"/>
    <property type="project" value="UniProtKB-EC"/>
</dbReference>
<dbReference type="CDD" id="cd07989">
    <property type="entry name" value="LPLAT_AGPAT-like"/>
    <property type="match status" value="1"/>
</dbReference>
<proteinExistence type="predicted"/>
<evidence type="ECO:0000256" key="1">
    <source>
        <dbReference type="ARBA" id="ARBA00022679"/>
    </source>
</evidence>
<dbReference type="RefSeq" id="WP_209465012.1">
    <property type="nucleotide sequence ID" value="NZ_JAGGLG010000001.1"/>
</dbReference>
<evidence type="ECO:0000313" key="5">
    <source>
        <dbReference type="Proteomes" id="UP001519289"/>
    </source>
</evidence>
<keyword evidence="2 4" id="KW-0012">Acyltransferase</keyword>
<dbReference type="SMART" id="SM00563">
    <property type="entry name" value="PlsC"/>
    <property type="match status" value="1"/>
</dbReference>
<sequence length="206" mass="22178">MWLYGFGKAVVGTLYHLIYRIEAEGVENIPATGGVILCGNHINAQDPLIIGIASPRPVCFMAKEELFRSAFLRFLIRGLGAFPVRRGSADRASLKHALSLLAEGKCFGIFPEGTRSPTGELKKPEPGTAYIALKSGVPVIPVGITSTYRLFSPVRIRFGPPVDLERFRDSKLNGATLEQASEAIADAISHLLDPPGLPRAQGRGSP</sequence>
<reference evidence="4 5" key="1">
    <citation type="submission" date="2021-03" db="EMBL/GenBank/DDBJ databases">
        <title>Genomic Encyclopedia of Type Strains, Phase IV (KMG-IV): sequencing the most valuable type-strain genomes for metagenomic binning, comparative biology and taxonomic classification.</title>
        <authorList>
            <person name="Goeker M."/>
        </authorList>
    </citation>
    <scope>NUCLEOTIDE SEQUENCE [LARGE SCALE GENOMIC DNA]</scope>
    <source>
        <strain evidence="4 5">DSM 27138</strain>
    </source>
</reference>
<dbReference type="PANTHER" id="PTHR10434">
    <property type="entry name" value="1-ACYL-SN-GLYCEROL-3-PHOSPHATE ACYLTRANSFERASE"/>
    <property type="match status" value="1"/>
</dbReference>
<gene>
    <name evidence="4" type="ORF">J2Z79_000247</name>
</gene>
<accession>A0ABS4JMW7</accession>
<dbReference type="SUPFAM" id="SSF69593">
    <property type="entry name" value="Glycerol-3-phosphate (1)-acyltransferase"/>
    <property type="match status" value="1"/>
</dbReference>
<dbReference type="InterPro" id="IPR002123">
    <property type="entry name" value="Plipid/glycerol_acylTrfase"/>
</dbReference>
<feature type="domain" description="Phospholipid/glycerol acyltransferase" evidence="3">
    <location>
        <begin position="35"/>
        <end position="147"/>
    </location>
</feature>
<dbReference type="EC" id="2.3.1.51" evidence="4"/>
<dbReference type="EMBL" id="JAGGLG010000001">
    <property type="protein sequence ID" value="MBP2016874.1"/>
    <property type="molecule type" value="Genomic_DNA"/>
</dbReference>
<protein>
    <submittedName>
        <fullName evidence="4">1-acyl-sn-glycerol-3-phosphate acyltransferase</fullName>
        <ecNumber evidence="4">2.3.1.51</ecNumber>
    </submittedName>
</protein>
<organism evidence="4 5">
    <name type="scientific">Symbiobacterium terraclitae</name>
    <dbReference type="NCBI Taxonomy" id="557451"/>
    <lineage>
        <taxon>Bacteria</taxon>
        <taxon>Bacillati</taxon>
        <taxon>Bacillota</taxon>
        <taxon>Clostridia</taxon>
        <taxon>Eubacteriales</taxon>
        <taxon>Symbiobacteriaceae</taxon>
        <taxon>Symbiobacterium</taxon>
    </lineage>
</organism>
<dbReference type="Pfam" id="PF01553">
    <property type="entry name" value="Acyltransferase"/>
    <property type="match status" value="1"/>
</dbReference>
<keyword evidence="1 4" id="KW-0808">Transferase</keyword>
<evidence type="ECO:0000313" key="4">
    <source>
        <dbReference type="EMBL" id="MBP2016874.1"/>
    </source>
</evidence>
<evidence type="ECO:0000259" key="3">
    <source>
        <dbReference type="SMART" id="SM00563"/>
    </source>
</evidence>
<comment type="caution">
    <text evidence="4">The sequence shown here is derived from an EMBL/GenBank/DDBJ whole genome shotgun (WGS) entry which is preliminary data.</text>
</comment>
<keyword evidence="5" id="KW-1185">Reference proteome</keyword>
<dbReference type="PANTHER" id="PTHR10434:SF11">
    <property type="entry name" value="1-ACYL-SN-GLYCEROL-3-PHOSPHATE ACYLTRANSFERASE"/>
    <property type="match status" value="1"/>
</dbReference>
<dbReference type="Proteomes" id="UP001519289">
    <property type="component" value="Unassembled WGS sequence"/>
</dbReference>